<dbReference type="EMBL" id="CP019312">
    <property type="protein sequence ID" value="APX10391.1"/>
    <property type="molecule type" value="Genomic_DNA"/>
</dbReference>
<gene>
    <name evidence="6" type="ORF">BWR18_00765</name>
</gene>
<evidence type="ECO:0000259" key="3">
    <source>
        <dbReference type="Pfam" id="PF18276"/>
    </source>
</evidence>
<organism evidence="6 7">
    <name type="scientific">Tateyamaria omphalii</name>
    <dbReference type="NCBI Taxonomy" id="299262"/>
    <lineage>
        <taxon>Bacteria</taxon>
        <taxon>Pseudomonadati</taxon>
        <taxon>Pseudomonadota</taxon>
        <taxon>Alphaproteobacteria</taxon>
        <taxon>Rhodobacterales</taxon>
        <taxon>Roseobacteraceae</taxon>
        <taxon>Tateyamaria</taxon>
    </lineage>
</organism>
<feature type="domain" description="ABC toxin N-terminal" evidence="5">
    <location>
        <begin position="1022"/>
        <end position="1153"/>
    </location>
</feature>
<evidence type="ECO:0000259" key="5">
    <source>
        <dbReference type="Pfam" id="PF20220"/>
    </source>
</evidence>
<keyword evidence="7" id="KW-1185">Reference proteome</keyword>
<evidence type="ECO:0000259" key="4">
    <source>
        <dbReference type="Pfam" id="PF18413"/>
    </source>
</evidence>
<dbReference type="RefSeq" id="WP_076626238.1">
    <property type="nucleotide sequence ID" value="NZ_CP019312.1"/>
</dbReference>
<dbReference type="InterPro" id="IPR046839">
    <property type="entry name" value="ABC_toxin_N"/>
</dbReference>
<dbReference type="Pfam" id="PF03538">
    <property type="entry name" value="VRP1"/>
    <property type="match status" value="1"/>
</dbReference>
<dbReference type="InterPro" id="IPR040840">
    <property type="entry name" value="TcA_TcB_BD"/>
</dbReference>
<dbReference type="InterPro" id="IPR018003">
    <property type="entry name" value="Insecticidal_toxin/plasmid_vir"/>
</dbReference>
<sequence>MASTAIPGQYKSGRPQRLSVKAAHRRNLPKNPRPISYEALAADPIYRRIAREACPKDLAADITRYGFESAADIAACKSVPVMMSRMARSGTRAQADDAEARRLLSRSRREALRSYRLMRHDLALNDPMNQALRHTSSGSAHSSTARSTQVMAYAKPTSLQSNQSPAAYLRYLYRIATGQACGPGIFGNEDNPFALVNRRPDLAELALNEANLKREVPTIQLVNEVLRAGVSDFDMGIQAFPVALPYDHAVTTTRSAMTALGGVWLNDIAHRTKRFGLTSFINHRWAQDTAGLIGLLGPVDKNAAEGNMLRLVSEDRVNDPSPTPATLHELYKVKSSADACLIDTLTAALGLDADGLAQLCGLYSVAQENGAPVPQNAFATAFLANDEPVTLRMTTNGKAISVENSALTAPQLRVLNYLARLHHGTGLEFHDLNTILTLPGAAAFVDGKVASNFEPSRRVTGTGLRLLASYPLYREAFHLTPAGFAALFGEISPYRRADQTIADDNAVPGLEQTEQSFMASLFHDDAPHLHQLVVEGSTSITDDTLGALVARGFGLSALELETLVDALDDGFGLSSGVDMRGLGALYRMVTLCRMLGWPILSGIALMQRISDGLGDAPSLWETLTRRNETETDTDALCSAIDWLVDLARWMTEADVGPDSLLALLTPPSASGVAATDADIAWFDEVAIAYTSVAISAETFTGFETWDGGSVPADKWLAHVTGDGPICDRDGVFLNDVTRDVIEASCHDRLMSQGIDPSLAGNAALLLALVERLETLRDRQVEMIEAQVAGIDAGISAATVPPFLCWAQSGALDLLRRVRKGPGDSEARHWLAEIRRHIAVVSTFELGDVELAMLGLTPQWIAPELADTQGGPRPLDLAQLVWLQRFAMLQVAPATDAALRGYLMLTNAEGAGSDMPDGMRAQWVAGSRETLALLLNCPTQDMGIYADALIGPGEVARDIAQIDLLAQHVRLAEEFHLSAKDLLALKGVSNSATSGDWNAAAAAAQAGLARLDNGNQMPGFRHRLAELERDALVAAFMQTRIAGDEDLKTAITNSEQLYSYLLLDVNVTSAVPTSRIVEAISSLQLFISRALAGLERGLSFTNADGVGSREELAAQWELDKDYRQWEANQKLMLYPQNYIEPELRQITSPEFDTLQQAVSGGDVTDNAVEAAVNSYMKGLAGVCDLSLCSMHAERHAGDGGIENATYHLLAKAKWEPGRFFYRKLDADYETIADLKEGSPFLKAMDWTYWQEVSVPTTFDLFSEVTVCFFKNRYYFFWLELEERRVPVDGGDSPGQHMSLWRLHPRYMRCDLNALSGPMLTPGLFIDSPFENNPPDLSIDGAFEWTGEKPVLNGTYHPTRAEDGLVYGKLQGFSRAATNETLMASFGIDLGIAGNKDAQMTALHIRLSDEWSDAILEWDGALVTTFDDAAPKGYASVYPRPVDEYNAISDENSVRTPLPDLTHFVADFKGKACTAKALNKAGSTSGYFYFYPGTKHSGSLGRIRPSLTLGVEELHINVPPGGGWSSGHSAWSKTTVNFVYSFVTSEGKRFEKRVDGMIAERDLTSTDSEPLPGHDYIHDYYNSVRPVFDIPSDWTFDGASYGRMKISAEVKREYNSRSFYYPNSSGKSVRDDLHPVNPKVHKATMTVAEFILRPPAGKDNTGWVQTGQHGNRTFLHLAENPTRELDETFVLMNSSSVMSDLAKSMPRPGGCESLFALKNHFARAEDMGGFRGEFQKTLQLLYAGDGAKDGLPDAHWPSGTFDFDSAYGAYGWEVFYHIPSAIAAGYASSGQFDLALQWLRRIFDPQLVNPWQVAPLVDAVEPTDGLAFDTGDVIVDPDRIARDYPFYYQQATIRNMLEVLLDFGDAEYEQQTQESLQRAKALYVSAKQLFSDNLSDTLDSLTSTPWTDPTLGEAAVNGYDGFLPPYNGELRGLYDTFEARLFNLRHWLDLNGQPLNVPLLAQPIDPQVLQRTAKSRLSLDRDSAGDGDGFDSPLDFGYVLRSAKGYIGNLKSTSARLQSASEKEADSVLEEYRMNAAVNRSDRAIDLQDFTIDIADMDVTIKRTALAKSSIALANNVVRTLAKQAEVGVQTTKTAVATAKGAREKIKVLGKQISAGLKSTLPNTFGFSNGGQNLEQAEHAMMLGDVLEFLYFWNMKDEKKALSNTFNDATDLLRKTAELAAQVTLDSEELAKARQVAAKEKELRDELELQHEGAQGLLDTWNNVFGGSTFYRPFREDLEALYAEEWATTQEFCRLLVSLYQDETGLTNGSTFLRTTSLGSDVDKFNAPHRLALDIERLEMAYIRAGTEKAGQTTKLRFPLSELPAVGTEVSALEELTRQGEVYFQLTDEMFDVFYPGQYDRVIQSINVCFPGLAAAGLSPHARLTQVSNTRFMVPGRDPARGAKIRKDRHALQSMVIGACDIDTRDLDAPDGLLKRFQNTGVESCWHLVMPTVQELKRGKAAHGRSRDWRAAAEKHHQELESHMTEVDFTVRFSGRWVGTEGLRH</sequence>
<name>A0A1P8MQS2_9RHOB</name>
<dbReference type="KEGG" id="tom:BWR18_00765"/>
<dbReference type="Pfam" id="PF18413">
    <property type="entry name" value="Neuraminidase"/>
    <property type="match status" value="1"/>
</dbReference>
<evidence type="ECO:0000256" key="2">
    <source>
        <dbReference type="SAM" id="MobiDB-lite"/>
    </source>
</evidence>
<dbReference type="Pfam" id="PF20220">
    <property type="entry name" value="ABC_toxin_N"/>
    <property type="match status" value="1"/>
</dbReference>
<dbReference type="STRING" id="299262.BWR18_00765"/>
<evidence type="ECO:0000313" key="7">
    <source>
        <dbReference type="Proteomes" id="UP000186336"/>
    </source>
</evidence>
<dbReference type="InterPro" id="IPR041079">
    <property type="entry name" value="Neuraminidase-like"/>
</dbReference>
<reference evidence="6 7" key="1">
    <citation type="submission" date="2017-01" db="EMBL/GenBank/DDBJ databases">
        <title>Complete genome of Tateyamaria omphalii DOK1-4 isolated from seawater in Dokdo.</title>
        <authorList>
            <person name="Kim J.H."/>
            <person name="Chi W.-J."/>
        </authorList>
    </citation>
    <scope>NUCLEOTIDE SEQUENCE [LARGE SCALE GENOMIC DNA]</scope>
    <source>
        <strain evidence="6 7">DOK1-4</strain>
    </source>
</reference>
<evidence type="ECO:0000313" key="6">
    <source>
        <dbReference type="EMBL" id="APX10391.1"/>
    </source>
</evidence>
<feature type="domain" description="Tc toxin complex TcA C-terminal TcB-binding" evidence="3">
    <location>
        <begin position="2189"/>
        <end position="2451"/>
    </location>
</feature>
<keyword evidence="1" id="KW-0843">Virulence</keyword>
<evidence type="ECO:0008006" key="8">
    <source>
        <dbReference type="Google" id="ProtNLM"/>
    </source>
</evidence>
<feature type="domain" description="Neuraminidase-like" evidence="4">
    <location>
        <begin position="1186"/>
        <end position="1309"/>
    </location>
</feature>
<dbReference type="Pfam" id="PF18276">
    <property type="entry name" value="TcA_TcB_BD"/>
    <property type="match status" value="1"/>
</dbReference>
<feature type="region of interest" description="Disordered" evidence="2">
    <location>
        <begin position="1"/>
        <end position="31"/>
    </location>
</feature>
<protein>
    <recommendedName>
        <fullName evidence="8">Toxin complex protein</fullName>
    </recommendedName>
</protein>
<evidence type="ECO:0000256" key="1">
    <source>
        <dbReference type="ARBA" id="ARBA00023026"/>
    </source>
</evidence>
<accession>A0A1P8MQS2</accession>
<proteinExistence type="predicted"/>
<dbReference type="Proteomes" id="UP000186336">
    <property type="component" value="Chromosome"/>
</dbReference>